<dbReference type="Pfam" id="PF00795">
    <property type="entry name" value="CN_hydrolase"/>
    <property type="match status" value="1"/>
</dbReference>
<dbReference type="InterPro" id="IPR052737">
    <property type="entry name" value="Omega-amidase_YafV"/>
</dbReference>
<keyword evidence="3" id="KW-0378">Hydrolase</keyword>
<reference evidence="2 5" key="2">
    <citation type="submission" date="2018-08" db="EMBL/GenBank/DDBJ databases">
        <title>Complete genome of the Arcobacter molluscorum type strain LMG 25693.</title>
        <authorList>
            <person name="Miller W.G."/>
            <person name="Yee E."/>
            <person name="Bono J.L."/>
        </authorList>
    </citation>
    <scope>NUCLEOTIDE SEQUENCE [LARGE SCALE GENOMIC DNA]</scope>
    <source>
        <strain evidence="2 5">CECT 7696</strain>
    </source>
</reference>
<evidence type="ECO:0000313" key="4">
    <source>
        <dbReference type="Proteomes" id="UP000221222"/>
    </source>
</evidence>
<dbReference type="PANTHER" id="PTHR47799">
    <property type="entry name" value="OMEGA-AMIDASE YAFV"/>
    <property type="match status" value="1"/>
</dbReference>
<gene>
    <name evidence="2" type="ORF">AMOL_0027</name>
    <name evidence="3" type="ORF">CPU12_07940</name>
</gene>
<keyword evidence="4" id="KW-1185">Reference proteome</keyword>
<organism evidence="3 4">
    <name type="scientific">Malaciobacter molluscorum LMG 25693</name>
    <dbReference type="NCBI Taxonomy" id="870501"/>
    <lineage>
        <taxon>Bacteria</taxon>
        <taxon>Pseudomonadati</taxon>
        <taxon>Campylobacterota</taxon>
        <taxon>Epsilonproteobacteria</taxon>
        <taxon>Campylobacterales</taxon>
        <taxon>Arcobacteraceae</taxon>
        <taxon>Malaciobacter</taxon>
    </lineage>
</organism>
<accession>A0A2G1DH72</accession>
<dbReference type="AlphaFoldDB" id="A0A2G1DH72"/>
<dbReference type="InterPro" id="IPR036526">
    <property type="entry name" value="C-N_Hydrolase_sf"/>
</dbReference>
<dbReference type="Proteomes" id="UP000221222">
    <property type="component" value="Unassembled WGS sequence"/>
</dbReference>
<sequence length="238" mass="27834">MNLVTLQTNINQDFEKNLTNIIKLIRTCENSDLILTSELALTGYSYDNFEEASIFSEYAIKRLLEESLNKKIAITMIIKEKGNYFNRFFLFSNKKIIYYQDKYKLFELGNETKYFNKPTTDEKIQIYEVEGLKIATLICFELRFTKYWERLKGADIVLVPAMWGKDRKEHYETLTKALAISNQCFVVAANSAYKQYCKSSAIINPFGEVIIDDSKELLSLEFNKSDIKQMRRYINVGI</sequence>
<dbReference type="InterPro" id="IPR003010">
    <property type="entry name" value="C-N_Hydrolase"/>
</dbReference>
<dbReference type="Proteomes" id="UP000262712">
    <property type="component" value="Chromosome"/>
</dbReference>
<dbReference type="PROSITE" id="PS50263">
    <property type="entry name" value="CN_HYDROLASE"/>
    <property type="match status" value="1"/>
</dbReference>
<dbReference type="CDD" id="cd07197">
    <property type="entry name" value="nitrilase"/>
    <property type="match status" value="1"/>
</dbReference>
<protein>
    <submittedName>
        <fullName evidence="3">Carbon-nitrogen hydrolase family protein</fullName>
    </submittedName>
</protein>
<evidence type="ECO:0000313" key="5">
    <source>
        <dbReference type="Proteomes" id="UP000262712"/>
    </source>
</evidence>
<evidence type="ECO:0000259" key="1">
    <source>
        <dbReference type="PROSITE" id="PS50263"/>
    </source>
</evidence>
<evidence type="ECO:0000313" key="2">
    <source>
        <dbReference type="EMBL" id="AXX91068.1"/>
    </source>
</evidence>
<dbReference type="EMBL" id="NXFY01000011">
    <property type="protein sequence ID" value="PHO17858.1"/>
    <property type="molecule type" value="Genomic_DNA"/>
</dbReference>
<evidence type="ECO:0000313" key="3">
    <source>
        <dbReference type="EMBL" id="PHO17858.1"/>
    </source>
</evidence>
<feature type="domain" description="CN hydrolase" evidence="1">
    <location>
        <begin position="1"/>
        <end position="229"/>
    </location>
</feature>
<proteinExistence type="predicted"/>
<name>A0A2G1DH72_9BACT</name>
<dbReference type="Gene3D" id="3.60.110.10">
    <property type="entry name" value="Carbon-nitrogen hydrolase"/>
    <property type="match status" value="1"/>
</dbReference>
<dbReference type="SUPFAM" id="SSF56317">
    <property type="entry name" value="Carbon-nitrogen hydrolase"/>
    <property type="match status" value="1"/>
</dbReference>
<dbReference type="EMBL" id="CP032098">
    <property type="protein sequence ID" value="AXX91068.1"/>
    <property type="molecule type" value="Genomic_DNA"/>
</dbReference>
<reference evidence="3 4" key="1">
    <citation type="submission" date="2017-09" db="EMBL/GenBank/DDBJ databases">
        <title>Arcobacter canalis sp. nov., a new species isolated from a water canal contaminated with urban sewage.</title>
        <authorList>
            <person name="Perez-Cataluna A."/>
            <person name="Salas-Masso N."/>
            <person name="Figueras M.J."/>
        </authorList>
    </citation>
    <scope>NUCLEOTIDE SEQUENCE [LARGE SCALE GENOMIC DNA]</scope>
    <source>
        <strain evidence="3 4">F98-3</strain>
    </source>
</reference>
<dbReference type="KEGG" id="amol:AMOL_0027"/>
<dbReference type="RefSeq" id="WP_099342571.1">
    <property type="nucleotide sequence ID" value="NZ_CP032098.1"/>
</dbReference>
<dbReference type="PANTHER" id="PTHR47799:SF1">
    <property type="entry name" value="OMEGA-AMIDASE YAFV"/>
    <property type="match status" value="1"/>
</dbReference>
<dbReference type="GO" id="GO:0050152">
    <property type="term" value="F:omega-amidase activity"/>
    <property type="evidence" value="ECO:0007669"/>
    <property type="project" value="TreeGrafter"/>
</dbReference>
<dbReference type="GO" id="GO:0106008">
    <property type="term" value="F:2-oxoglutaramate amidase activity"/>
    <property type="evidence" value="ECO:0007669"/>
    <property type="project" value="TreeGrafter"/>
</dbReference>